<keyword evidence="2" id="KW-1185">Reference proteome</keyword>
<reference evidence="1 2" key="2">
    <citation type="journal article" date="2017" name="Nature">
        <title>The Apostasia genome and the evolution of orchids.</title>
        <authorList>
            <person name="Zhang G.Q."/>
            <person name="Liu K.W."/>
            <person name="Li Z."/>
            <person name="Lohaus R."/>
            <person name="Hsiao Y.Y."/>
            <person name="Niu S.C."/>
            <person name="Wang J.Y."/>
            <person name="Lin Y.C."/>
            <person name="Xu Q."/>
            <person name="Chen L.J."/>
            <person name="Yoshida K."/>
            <person name="Fujiwara S."/>
            <person name="Wang Z.W."/>
            <person name="Zhang Y.Q."/>
            <person name="Mitsuda N."/>
            <person name="Wang M."/>
            <person name="Liu G.H."/>
            <person name="Pecoraro L."/>
            <person name="Huang H.X."/>
            <person name="Xiao X.J."/>
            <person name="Lin M."/>
            <person name="Wu X.Y."/>
            <person name="Wu W.L."/>
            <person name="Chen Y.Y."/>
            <person name="Chang S.B."/>
            <person name="Sakamoto S."/>
            <person name="Ohme-Takagi M."/>
            <person name="Yagi M."/>
            <person name="Zeng S.J."/>
            <person name="Shen C.Y."/>
            <person name="Yeh C.M."/>
            <person name="Luo Y.B."/>
            <person name="Tsai W.C."/>
            <person name="Van de Peer Y."/>
            <person name="Liu Z.J."/>
        </authorList>
    </citation>
    <scope>NUCLEOTIDE SEQUENCE [LARGE SCALE GENOMIC DNA]</scope>
    <source>
        <tissue evidence="1">The whole plant</tissue>
    </source>
</reference>
<dbReference type="AlphaFoldDB" id="A0A2I0VYT3"/>
<gene>
    <name evidence="1" type="ORF">MA16_Dca027469</name>
</gene>
<accession>A0A2I0VYT3</accession>
<evidence type="ECO:0000313" key="1">
    <source>
        <dbReference type="EMBL" id="PKU68576.1"/>
    </source>
</evidence>
<name>A0A2I0VYT3_9ASPA</name>
<sequence>MRESNEWPALFLRFLVRASWEPSEGLRVGVETYARLGCSSCVCRPGASTPKVESRSGRSVRAAPREKDRAAILFVSSQPMNFNSCG</sequence>
<proteinExistence type="predicted"/>
<dbReference type="Proteomes" id="UP000233837">
    <property type="component" value="Unassembled WGS sequence"/>
</dbReference>
<dbReference type="EMBL" id="KZ503079">
    <property type="protein sequence ID" value="PKU68576.1"/>
    <property type="molecule type" value="Genomic_DNA"/>
</dbReference>
<organism evidence="1 2">
    <name type="scientific">Dendrobium catenatum</name>
    <dbReference type="NCBI Taxonomy" id="906689"/>
    <lineage>
        <taxon>Eukaryota</taxon>
        <taxon>Viridiplantae</taxon>
        <taxon>Streptophyta</taxon>
        <taxon>Embryophyta</taxon>
        <taxon>Tracheophyta</taxon>
        <taxon>Spermatophyta</taxon>
        <taxon>Magnoliopsida</taxon>
        <taxon>Liliopsida</taxon>
        <taxon>Asparagales</taxon>
        <taxon>Orchidaceae</taxon>
        <taxon>Epidendroideae</taxon>
        <taxon>Malaxideae</taxon>
        <taxon>Dendrobiinae</taxon>
        <taxon>Dendrobium</taxon>
    </lineage>
</organism>
<protein>
    <submittedName>
        <fullName evidence="1">Uncharacterized protein</fullName>
    </submittedName>
</protein>
<evidence type="ECO:0000313" key="2">
    <source>
        <dbReference type="Proteomes" id="UP000233837"/>
    </source>
</evidence>
<reference evidence="1 2" key="1">
    <citation type="journal article" date="2016" name="Sci. Rep.">
        <title>The Dendrobium catenatum Lindl. genome sequence provides insights into polysaccharide synthase, floral development and adaptive evolution.</title>
        <authorList>
            <person name="Zhang G.Q."/>
            <person name="Xu Q."/>
            <person name="Bian C."/>
            <person name="Tsai W.C."/>
            <person name="Yeh C.M."/>
            <person name="Liu K.W."/>
            <person name="Yoshida K."/>
            <person name="Zhang L.S."/>
            <person name="Chang S.B."/>
            <person name="Chen F."/>
            <person name="Shi Y."/>
            <person name="Su Y.Y."/>
            <person name="Zhang Y.Q."/>
            <person name="Chen L.J."/>
            <person name="Yin Y."/>
            <person name="Lin M."/>
            <person name="Huang H."/>
            <person name="Deng H."/>
            <person name="Wang Z.W."/>
            <person name="Zhu S.L."/>
            <person name="Zhao X."/>
            <person name="Deng C."/>
            <person name="Niu S.C."/>
            <person name="Huang J."/>
            <person name="Wang M."/>
            <person name="Liu G.H."/>
            <person name="Yang H.J."/>
            <person name="Xiao X.J."/>
            <person name="Hsiao Y.Y."/>
            <person name="Wu W.L."/>
            <person name="Chen Y.Y."/>
            <person name="Mitsuda N."/>
            <person name="Ohme-Takagi M."/>
            <person name="Luo Y.B."/>
            <person name="Van de Peer Y."/>
            <person name="Liu Z.J."/>
        </authorList>
    </citation>
    <scope>NUCLEOTIDE SEQUENCE [LARGE SCALE GENOMIC DNA]</scope>
    <source>
        <tissue evidence="1">The whole plant</tissue>
    </source>
</reference>